<evidence type="ECO:0000256" key="1">
    <source>
        <dbReference type="ARBA" id="ARBA00009589"/>
    </source>
</evidence>
<dbReference type="PANTHER" id="PTHR35134:SF2">
    <property type="entry name" value="NUCLEOTIDASE YQFW-RELATED"/>
    <property type="match status" value="1"/>
</dbReference>
<keyword evidence="3" id="KW-1185">Reference proteome</keyword>
<dbReference type="InterPro" id="IPR023214">
    <property type="entry name" value="HAD_sf"/>
</dbReference>
<organism evidence="2 3">
    <name type="scientific">Desulfotalea psychrophila</name>
    <dbReference type="NCBI Taxonomy" id="84980"/>
    <lineage>
        <taxon>Bacteria</taxon>
        <taxon>Pseudomonadati</taxon>
        <taxon>Thermodesulfobacteriota</taxon>
        <taxon>Desulfobulbia</taxon>
        <taxon>Desulfobulbales</taxon>
        <taxon>Desulfocapsaceae</taxon>
        <taxon>Desulfotalea</taxon>
    </lineage>
</organism>
<protein>
    <recommendedName>
        <fullName evidence="4">Nucleotidase</fullName>
    </recommendedName>
</protein>
<dbReference type="SUPFAM" id="SSF56784">
    <property type="entry name" value="HAD-like"/>
    <property type="match status" value="1"/>
</dbReference>
<name>A0ABS3ATS5_9BACT</name>
<evidence type="ECO:0008006" key="4">
    <source>
        <dbReference type="Google" id="ProtNLM"/>
    </source>
</evidence>
<dbReference type="InterPro" id="IPR036412">
    <property type="entry name" value="HAD-like_sf"/>
</dbReference>
<evidence type="ECO:0000313" key="2">
    <source>
        <dbReference type="EMBL" id="MBN4068161.1"/>
    </source>
</evidence>
<dbReference type="Proteomes" id="UP000717534">
    <property type="component" value="Unassembled WGS sequence"/>
</dbReference>
<dbReference type="EMBL" id="JAFITO010000006">
    <property type="protein sequence ID" value="MBN4068161.1"/>
    <property type="molecule type" value="Genomic_DNA"/>
</dbReference>
<reference evidence="2 3" key="1">
    <citation type="submission" date="2021-02" db="EMBL/GenBank/DDBJ databases">
        <title>Activity-based single-cell genomes from oceanic crustal fluid captures similar information to metagenomic and metatranscriptomic surveys with orders of magnitude less sampling.</title>
        <authorList>
            <person name="D'Angelo T.S."/>
            <person name="Orcutt B.N."/>
        </authorList>
    </citation>
    <scope>NUCLEOTIDE SEQUENCE [LARGE SCALE GENOMIC DNA]</scope>
    <source>
        <strain evidence="2">AH-315-G02</strain>
    </source>
</reference>
<dbReference type="Pfam" id="PF06941">
    <property type="entry name" value="NT5C"/>
    <property type="match status" value="1"/>
</dbReference>
<evidence type="ECO:0000313" key="3">
    <source>
        <dbReference type="Proteomes" id="UP000717534"/>
    </source>
</evidence>
<dbReference type="Gene3D" id="3.40.50.1000">
    <property type="entry name" value="HAD superfamily/HAD-like"/>
    <property type="match status" value="1"/>
</dbReference>
<sequence length="192" mass="21860">MNIRHNEIGFDLDGVIADTGEAFIRLACEEFDYCSFRLEDITSFQVEDCLSIPTDKVEQIFYAILKDSLGTGLQPFPGAVDVITGMAAQAPVTIITARPLEKPVSDWLDHFFSSETCKQIKLVAMGDHDDKARYIKDHNLNYFVDDRVETCLQLAETNITPIVFNQPWNHNKHSLHSVSNWQEIQDLLKNQK</sequence>
<dbReference type="PANTHER" id="PTHR35134">
    <property type="entry name" value="NUCLEOTIDASE YQFW-RELATED"/>
    <property type="match status" value="1"/>
</dbReference>
<dbReference type="InterPro" id="IPR010708">
    <property type="entry name" value="5'(3')-deoxyribonucleotidase"/>
</dbReference>
<comment type="caution">
    <text evidence="2">The sequence shown here is derived from an EMBL/GenBank/DDBJ whole genome shotgun (WGS) entry which is preliminary data.</text>
</comment>
<accession>A0ABS3ATS5</accession>
<comment type="similarity">
    <text evidence="1">Belongs to the 5'(3')-deoxyribonucleotidase family.</text>
</comment>
<proteinExistence type="inferred from homology"/>
<gene>
    <name evidence="2" type="ORF">JYU06_01360</name>
</gene>
<dbReference type="InterPro" id="IPR052419">
    <property type="entry name" value="5_3-deoxyribonucleotidase-like"/>
</dbReference>